<evidence type="ECO:0000259" key="2">
    <source>
        <dbReference type="Pfam" id="PF01396"/>
    </source>
</evidence>
<comment type="caution">
    <text evidence="4">The sequence shown here is derived from an EMBL/GenBank/DDBJ whole genome shotgun (WGS) entry which is preliminary data.</text>
</comment>
<dbReference type="Pfam" id="PF10881">
    <property type="entry name" value="DUF2726"/>
    <property type="match status" value="1"/>
</dbReference>
<dbReference type="Proteomes" id="UP000013526">
    <property type="component" value="Unassembled WGS sequence"/>
</dbReference>
<dbReference type="GO" id="GO:0006265">
    <property type="term" value="P:DNA topological change"/>
    <property type="evidence" value="ECO:0007669"/>
    <property type="project" value="InterPro"/>
</dbReference>
<dbReference type="GO" id="GO:0005694">
    <property type="term" value="C:chromosome"/>
    <property type="evidence" value="ECO:0007669"/>
    <property type="project" value="InterPro"/>
</dbReference>
<organism evidence="4 5">
    <name type="scientific">Aeromonas molluscorum 848</name>
    <dbReference type="NCBI Taxonomy" id="1268236"/>
    <lineage>
        <taxon>Bacteria</taxon>
        <taxon>Pseudomonadati</taxon>
        <taxon>Pseudomonadota</taxon>
        <taxon>Gammaproteobacteria</taxon>
        <taxon>Aeromonadales</taxon>
        <taxon>Aeromonadaceae</taxon>
        <taxon>Aeromonas</taxon>
    </lineage>
</organism>
<keyword evidence="5" id="KW-1185">Reference proteome</keyword>
<feature type="region of interest" description="Disordered" evidence="1">
    <location>
        <begin position="155"/>
        <end position="182"/>
    </location>
</feature>
<name>R1F8U1_9GAMM</name>
<evidence type="ECO:0000256" key="1">
    <source>
        <dbReference type="SAM" id="MobiDB-lite"/>
    </source>
</evidence>
<sequence length="294" mass="32841">MTPDRHREFEALQALLQEEVRLFTHVRLKDVLLPGKGVGKGKWQKQLASMGDRQFDYLLCHPEDLSLICAIERLAPAQGKRRPSRDRWLQQLCERADLPLLPLTGQEAADLDELKEQVQALLLDEEALDPQTALTGGARREPTFNPQALGAVDLEETPRPLTRPQADAARGRTSKGAGRRHYREEEVDKLPLDMPMMRSVPQTLAVSAEQEAMPHGLFTATPLDEDEDEEGTDQAGKLADKDDVAPANPHTCPRCTAPLLEREARKGPYAGKQFLTCTRFPECRYATLKATSPH</sequence>
<dbReference type="Gene3D" id="3.30.65.10">
    <property type="entry name" value="Bacterial Topoisomerase I, domain 1"/>
    <property type="match status" value="1"/>
</dbReference>
<dbReference type="Pfam" id="PF01396">
    <property type="entry name" value="Zn_ribbon_Top1"/>
    <property type="match status" value="1"/>
</dbReference>
<feature type="domain" description="DUF2726" evidence="3">
    <location>
        <begin position="2"/>
        <end position="120"/>
    </location>
</feature>
<dbReference type="InterPro" id="IPR013498">
    <property type="entry name" value="Topo_IA_Znf"/>
</dbReference>
<gene>
    <name evidence="4" type="ORF">G113_04973</name>
</gene>
<feature type="domain" description="DNA topoisomerase type IA zn finger" evidence="2">
    <location>
        <begin position="251"/>
        <end position="286"/>
    </location>
</feature>
<feature type="region of interest" description="Disordered" evidence="1">
    <location>
        <begin position="221"/>
        <end position="258"/>
    </location>
</feature>
<dbReference type="AlphaFoldDB" id="R1F8U1"/>
<reference evidence="4 5" key="1">
    <citation type="journal article" date="2013" name="Genome Announc.">
        <title>Draft Genome Sequence of Aeromonas molluscorum Strain 848TT, Isolated from Bivalve Molluscs.</title>
        <authorList>
            <person name="Spataro N."/>
            <person name="Farfan M."/>
            <person name="Albarral V."/>
            <person name="Sanglas A."/>
            <person name="Loren J.G."/>
            <person name="Fuste M.C."/>
            <person name="Bosch E."/>
        </authorList>
    </citation>
    <scope>NUCLEOTIDE SEQUENCE [LARGE SCALE GENOMIC DNA]</scope>
    <source>
        <strain evidence="4 5">848</strain>
    </source>
</reference>
<evidence type="ECO:0000313" key="5">
    <source>
        <dbReference type="Proteomes" id="UP000013526"/>
    </source>
</evidence>
<proteinExistence type="predicted"/>
<dbReference type="GO" id="GO:0003916">
    <property type="term" value="F:DNA topoisomerase activity"/>
    <property type="evidence" value="ECO:0007669"/>
    <property type="project" value="InterPro"/>
</dbReference>
<dbReference type="InterPro" id="IPR024402">
    <property type="entry name" value="DUF2726"/>
</dbReference>
<dbReference type="PATRIC" id="fig|1268236.3.peg.993"/>
<protein>
    <submittedName>
        <fullName evidence="4">Topoisomerase DNA binding C4 zinc finger domain-containing protein</fullName>
    </submittedName>
</protein>
<dbReference type="GO" id="GO:0003677">
    <property type="term" value="F:DNA binding"/>
    <property type="evidence" value="ECO:0007669"/>
    <property type="project" value="InterPro"/>
</dbReference>
<keyword evidence="4" id="KW-0413">Isomerase</keyword>
<dbReference type="SUPFAM" id="SSF57783">
    <property type="entry name" value="Zinc beta-ribbon"/>
    <property type="match status" value="1"/>
</dbReference>
<evidence type="ECO:0000313" key="4">
    <source>
        <dbReference type="EMBL" id="EOD56173.1"/>
    </source>
</evidence>
<accession>R1F8U1</accession>
<evidence type="ECO:0000259" key="3">
    <source>
        <dbReference type="Pfam" id="PF10881"/>
    </source>
</evidence>
<feature type="compositionally biased region" description="Acidic residues" evidence="1">
    <location>
        <begin position="223"/>
        <end position="232"/>
    </location>
</feature>
<dbReference type="EMBL" id="AQGQ01000018">
    <property type="protein sequence ID" value="EOD56173.1"/>
    <property type="molecule type" value="Genomic_DNA"/>
</dbReference>